<dbReference type="InterPro" id="IPR001915">
    <property type="entry name" value="Peptidase_M48"/>
</dbReference>
<evidence type="ECO:0000256" key="9">
    <source>
        <dbReference type="ARBA" id="ARBA00023136"/>
    </source>
</evidence>
<dbReference type="EMBL" id="MJEH01000062">
    <property type="protein sequence ID" value="OEH91344.1"/>
    <property type="molecule type" value="Genomic_DNA"/>
</dbReference>
<evidence type="ECO:0000313" key="14">
    <source>
        <dbReference type="Proteomes" id="UP000095209"/>
    </source>
</evidence>
<name>A0A1E5LB72_9BACI</name>
<dbReference type="GO" id="GO:0004222">
    <property type="term" value="F:metalloendopeptidase activity"/>
    <property type="evidence" value="ECO:0007669"/>
    <property type="project" value="InterPro"/>
</dbReference>
<keyword evidence="9 11" id="KW-0472">Membrane</keyword>
<evidence type="ECO:0000256" key="1">
    <source>
        <dbReference type="ARBA" id="ARBA00022475"/>
    </source>
</evidence>
<keyword evidence="3 11" id="KW-0812">Transmembrane</keyword>
<comment type="caution">
    <text evidence="13">The sequence shown here is derived from an EMBL/GenBank/DDBJ whole genome shotgun (WGS) entry which is preliminary data.</text>
</comment>
<protein>
    <recommendedName>
        <fullName evidence="12">Peptidase M48 domain-containing protein</fullName>
    </recommendedName>
</protein>
<keyword evidence="2 10" id="KW-0645">Protease</keyword>
<dbReference type="Pfam" id="PF01435">
    <property type="entry name" value="Peptidase_M48"/>
    <property type="match status" value="1"/>
</dbReference>
<dbReference type="PANTHER" id="PTHR43221">
    <property type="entry name" value="PROTEASE HTPX"/>
    <property type="match status" value="1"/>
</dbReference>
<reference evidence="13 14" key="1">
    <citation type="submission" date="2016-08" db="EMBL/GenBank/DDBJ databases">
        <title>Genome of Bacillus solimangrovi GH2-4.</title>
        <authorList>
            <person name="Lim S."/>
            <person name="Kim B.-C."/>
        </authorList>
    </citation>
    <scope>NUCLEOTIDE SEQUENCE [LARGE SCALE GENOMIC DNA]</scope>
    <source>
        <strain evidence="13 14">GH2-4</strain>
    </source>
</reference>
<sequence>MIYIVDFVARLKHKSNIGIAVYLILNTILVIGIFGDILLGLTLYIISLAMALSPIGEWILRLQTGCKPLARKDHIARLKPLFDEVYEKAKKMDPTISDDVKLFISNDKSPNAFATGRKTICLTKGFLEYEDEEIKATLAHEFGHLSNKDTDLILVVTVGNLILSILFILYRFFFLVIASFAGGASRGLGSFVIAFFVDMILVGMMWLWTKLGTALVMHSSRQNEYLADEFAYKVGYGHQLIDVLDSFNEYEIDTKGLWANLASSHPDPDLRIAKLQELVETSSDMVESL</sequence>
<keyword evidence="7 11" id="KW-1133">Transmembrane helix</keyword>
<evidence type="ECO:0000313" key="13">
    <source>
        <dbReference type="EMBL" id="OEH91344.1"/>
    </source>
</evidence>
<evidence type="ECO:0000256" key="3">
    <source>
        <dbReference type="ARBA" id="ARBA00022692"/>
    </source>
</evidence>
<dbReference type="InterPro" id="IPR050083">
    <property type="entry name" value="HtpX_protease"/>
</dbReference>
<dbReference type="CDD" id="cd07337">
    <property type="entry name" value="M48B_HtpX_like"/>
    <property type="match status" value="1"/>
</dbReference>
<evidence type="ECO:0000256" key="7">
    <source>
        <dbReference type="ARBA" id="ARBA00022989"/>
    </source>
</evidence>
<dbReference type="GO" id="GO:0006508">
    <property type="term" value="P:proteolysis"/>
    <property type="evidence" value="ECO:0007669"/>
    <property type="project" value="UniProtKB-KW"/>
</dbReference>
<evidence type="ECO:0000256" key="6">
    <source>
        <dbReference type="ARBA" id="ARBA00022833"/>
    </source>
</evidence>
<gene>
    <name evidence="13" type="ORF">BFG57_05620</name>
</gene>
<dbReference type="Proteomes" id="UP000095209">
    <property type="component" value="Unassembled WGS sequence"/>
</dbReference>
<organism evidence="13 14">
    <name type="scientific">Bacillus solimangrovi</name>
    <dbReference type="NCBI Taxonomy" id="1305675"/>
    <lineage>
        <taxon>Bacteria</taxon>
        <taxon>Bacillati</taxon>
        <taxon>Bacillota</taxon>
        <taxon>Bacilli</taxon>
        <taxon>Bacillales</taxon>
        <taxon>Bacillaceae</taxon>
        <taxon>Bacillus</taxon>
    </lineage>
</organism>
<keyword evidence="14" id="KW-1185">Reference proteome</keyword>
<feature type="transmembrane region" description="Helical" evidence="11">
    <location>
        <begin position="17"/>
        <end position="35"/>
    </location>
</feature>
<feature type="transmembrane region" description="Helical" evidence="11">
    <location>
        <begin position="152"/>
        <end position="181"/>
    </location>
</feature>
<dbReference type="GO" id="GO:0046872">
    <property type="term" value="F:metal ion binding"/>
    <property type="evidence" value="ECO:0007669"/>
    <property type="project" value="UniProtKB-KW"/>
</dbReference>
<dbReference type="RefSeq" id="WP_069718604.1">
    <property type="nucleotide sequence ID" value="NZ_MJEH01000062.1"/>
</dbReference>
<comment type="cofactor">
    <cofactor evidence="10">
        <name>Zn(2+)</name>
        <dbReference type="ChEBI" id="CHEBI:29105"/>
    </cofactor>
    <text evidence="10">Binds 1 zinc ion per subunit.</text>
</comment>
<dbReference type="STRING" id="1305675.BFG57_05620"/>
<proteinExistence type="inferred from homology"/>
<keyword evidence="6 10" id="KW-0862">Zinc</keyword>
<comment type="similarity">
    <text evidence="10">Belongs to the peptidase M48 family.</text>
</comment>
<feature type="domain" description="Peptidase M48" evidence="12">
    <location>
        <begin position="101"/>
        <end position="278"/>
    </location>
</feature>
<accession>A0A1E5LB72</accession>
<keyword evidence="5 10" id="KW-0378">Hydrolase</keyword>
<dbReference type="OrthoDB" id="15218at2"/>
<dbReference type="Gene3D" id="3.30.2010.10">
    <property type="entry name" value="Metalloproteases ('zincins'), catalytic domain"/>
    <property type="match status" value="1"/>
</dbReference>
<dbReference type="AlphaFoldDB" id="A0A1E5LB72"/>
<evidence type="ECO:0000256" key="5">
    <source>
        <dbReference type="ARBA" id="ARBA00022801"/>
    </source>
</evidence>
<evidence type="ECO:0000256" key="4">
    <source>
        <dbReference type="ARBA" id="ARBA00022723"/>
    </source>
</evidence>
<evidence type="ECO:0000259" key="12">
    <source>
        <dbReference type="Pfam" id="PF01435"/>
    </source>
</evidence>
<evidence type="ECO:0000256" key="8">
    <source>
        <dbReference type="ARBA" id="ARBA00023049"/>
    </source>
</evidence>
<keyword evidence="4" id="KW-0479">Metal-binding</keyword>
<dbReference type="PANTHER" id="PTHR43221:SF2">
    <property type="entry name" value="PROTEASE HTPX HOMOLOG"/>
    <property type="match status" value="1"/>
</dbReference>
<feature type="transmembrane region" description="Helical" evidence="11">
    <location>
        <begin position="187"/>
        <end position="208"/>
    </location>
</feature>
<evidence type="ECO:0000256" key="10">
    <source>
        <dbReference type="RuleBase" id="RU003983"/>
    </source>
</evidence>
<evidence type="ECO:0000256" key="2">
    <source>
        <dbReference type="ARBA" id="ARBA00022670"/>
    </source>
</evidence>
<evidence type="ECO:0000256" key="11">
    <source>
        <dbReference type="SAM" id="Phobius"/>
    </source>
</evidence>
<keyword evidence="8 10" id="KW-0482">Metalloprotease</keyword>
<keyword evidence="1" id="KW-1003">Cell membrane</keyword>